<dbReference type="Proteomes" id="UP000286100">
    <property type="component" value="Unassembled WGS sequence"/>
</dbReference>
<dbReference type="PANTHER" id="PTHR37089">
    <property type="entry name" value="PROTEIN U-RELATED"/>
    <property type="match status" value="1"/>
</dbReference>
<evidence type="ECO:0000259" key="2">
    <source>
        <dbReference type="Pfam" id="PF05229"/>
    </source>
</evidence>
<dbReference type="InterPro" id="IPR036937">
    <property type="entry name" value="Adhesion_dom_fimbrial_sf"/>
</dbReference>
<keyword evidence="1" id="KW-0732">Signal</keyword>
<dbReference type="Gene3D" id="2.60.40.1090">
    <property type="entry name" value="Fimbrial-type adhesion domain"/>
    <property type="match status" value="1"/>
</dbReference>
<evidence type="ECO:0000313" key="4">
    <source>
        <dbReference type="Proteomes" id="UP000286100"/>
    </source>
</evidence>
<sequence length="162" mass="16848">MGGAKMRLISIAATVAILIPTASIAQTATGQFAVRAQVNASCQVTPQDLNFGVYSSSSTATAQTPLSVRCTPGSAVTISLSAGSSGNPQSRNMQNGSNNLNYQIYRDSARTDPINTAGMAFQMSGGENTGQLKTWTLYGSVPANQFVAAGNYVDQILVTAQF</sequence>
<dbReference type="AlphaFoldDB" id="A0A418W6Z0"/>
<dbReference type="Pfam" id="PF05229">
    <property type="entry name" value="SCPU"/>
    <property type="match status" value="1"/>
</dbReference>
<feature type="chain" id="PRO_5019100339" evidence="1">
    <location>
        <begin position="26"/>
        <end position="162"/>
    </location>
</feature>
<keyword evidence="4" id="KW-1185">Reference proteome</keyword>
<reference evidence="3 4" key="1">
    <citation type="submission" date="2018-09" db="EMBL/GenBank/DDBJ databases">
        <authorList>
            <person name="Zhu H."/>
        </authorList>
    </citation>
    <scope>NUCLEOTIDE SEQUENCE [LARGE SCALE GENOMIC DNA]</scope>
    <source>
        <strain evidence="3 4">K2R01-6</strain>
    </source>
</reference>
<protein>
    <submittedName>
        <fullName evidence="3">SCPU domain-containing protein</fullName>
    </submittedName>
</protein>
<comment type="caution">
    <text evidence="3">The sequence shown here is derived from an EMBL/GenBank/DDBJ whole genome shotgun (WGS) entry which is preliminary data.</text>
</comment>
<feature type="domain" description="Spore coat protein U/FanG" evidence="2">
    <location>
        <begin position="29"/>
        <end position="159"/>
    </location>
</feature>
<dbReference type="InterPro" id="IPR007893">
    <property type="entry name" value="Spore_coat_U/FanG"/>
</dbReference>
<dbReference type="GO" id="GO:0007155">
    <property type="term" value="P:cell adhesion"/>
    <property type="evidence" value="ECO:0007669"/>
    <property type="project" value="InterPro"/>
</dbReference>
<organism evidence="3 4">
    <name type="scientific">Sphingomonas cavernae</name>
    <dbReference type="NCBI Taxonomy" id="2320861"/>
    <lineage>
        <taxon>Bacteria</taxon>
        <taxon>Pseudomonadati</taxon>
        <taxon>Pseudomonadota</taxon>
        <taxon>Alphaproteobacteria</taxon>
        <taxon>Sphingomonadales</taxon>
        <taxon>Sphingomonadaceae</taxon>
        <taxon>Sphingomonas</taxon>
    </lineage>
</organism>
<dbReference type="InterPro" id="IPR053167">
    <property type="entry name" value="Spore_coat_component"/>
</dbReference>
<gene>
    <name evidence="3" type="ORF">D3876_18105</name>
</gene>
<dbReference type="EMBL" id="QYUM01000004">
    <property type="protein sequence ID" value="RJF85790.1"/>
    <property type="molecule type" value="Genomic_DNA"/>
</dbReference>
<evidence type="ECO:0000256" key="1">
    <source>
        <dbReference type="SAM" id="SignalP"/>
    </source>
</evidence>
<accession>A0A418W6Z0</accession>
<dbReference type="SMART" id="SM00972">
    <property type="entry name" value="SCPU"/>
    <property type="match status" value="1"/>
</dbReference>
<proteinExistence type="predicted"/>
<dbReference type="GO" id="GO:0009289">
    <property type="term" value="C:pilus"/>
    <property type="evidence" value="ECO:0007669"/>
    <property type="project" value="InterPro"/>
</dbReference>
<feature type="signal peptide" evidence="1">
    <location>
        <begin position="1"/>
        <end position="25"/>
    </location>
</feature>
<name>A0A418W6Z0_9SPHN</name>
<dbReference type="OrthoDB" id="582666at2"/>
<evidence type="ECO:0000313" key="3">
    <source>
        <dbReference type="EMBL" id="RJF85790.1"/>
    </source>
</evidence>
<dbReference type="PANTHER" id="PTHR37089:SF3">
    <property type="entry name" value="EXPORTED PROTEIN"/>
    <property type="match status" value="1"/>
</dbReference>